<organism evidence="9 10">
    <name type="scientific">Polytolypa hystricis (strain UAMH7299)</name>
    <dbReference type="NCBI Taxonomy" id="1447883"/>
    <lineage>
        <taxon>Eukaryota</taxon>
        <taxon>Fungi</taxon>
        <taxon>Dikarya</taxon>
        <taxon>Ascomycota</taxon>
        <taxon>Pezizomycotina</taxon>
        <taxon>Eurotiomycetes</taxon>
        <taxon>Eurotiomycetidae</taxon>
        <taxon>Onygenales</taxon>
        <taxon>Onygenales incertae sedis</taxon>
        <taxon>Polytolypa</taxon>
    </lineage>
</organism>
<dbReference type="PANTHER" id="PTHR11426">
    <property type="entry name" value="HISTONE H3"/>
    <property type="match status" value="1"/>
</dbReference>
<evidence type="ECO:0000313" key="10">
    <source>
        <dbReference type="Proteomes" id="UP000224634"/>
    </source>
</evidence>
<evidence type="ECO:0000256" key="5">
    <source>
        <dbReference type="ARBA" id="ARBA00020835"/>
    </source>
</evidence>
<dbReference type="PRINTS" id="PR00622">
    <property type="entry name" value="HISTONEH3"/>
</dbReference>
<evidence type="ECO:0000256" key="4">
    <source>
        <dbReference type="ARBA" id="ARBA00011538"/>
    </source>
</evidence>
<protein>
    <recommendedName>
        <fullName evidence="5">Histone H3</fullName>
    </recommendedName>
</protein>
<evidence type="ECO:0000256" key="6">
    <source>
        <dbReference type="ARBA" id="ARBA00022454"/>
    </source>
</evidence>
<dbReference type="SMART" id="SM00428">
    <property type="entry name" value="H3"/>
    <property type="match status" value="1"/>
</dbReference>
<comment type="subunit">
    <text evidence="4">The nucleosome is a histone octamer containing two molecules each of H2A, H2B, H3 and H4 assembled in one H3-H4 heterotetramer and two H2A-H2B heterodimers. The octamer wraps approximately 147 bp of DNA.</text>
</comment>
<dbReference type="EMBL" id="PDNA01000612">
    <property type="protein sequence ID" value="PGG94926.1"/>
    <property type="molecule type" value="Genomic_DNA"/>
</dbReference>
<name>A0A2B7WEA2_POLH7</name>
<accession>A0A2B7WEA2</accession>
<evidence type="ECO:0000313" key="9">
    <source>
        <dbReference type="EMBL" id="PGG94926.1"/>
    </source>
</evidence>
<dbReference type="Gene3D" id="1.10.20.10">
    <property type="entry name" value="Histone, subunit A"/>
    <property type="match status" value="1"/>
</dbReference>
<comment type="subcellular location">
    <subcellularLocation>
        <location evidence="2">Chromosome</location>
    </subcellularLocation>
</comment>
<dbReference type="InterPro" id="IPR007125">
    <property type="entry name" value="H2A/H2B/H3"/>
</dbReference>
<feature type="domain" description="Core Histone H2A/H2B/H3" evidence="8">
    <location>
        <begin position="57"/>
        <end position="119"/>
    </location>
</feature>
<gene>
    <name evidence="9" type="ORF">AJ80_10089</name>
</gene>
<evidence type="ECO:0000259" key="8">
    <source>
        <dbReference type="Pfam" id="PF00125"/>
    </source>
</evidence>
<reference evidence="9 10" key="1">
    <citation type="submission" date="2017-10" db="EMBL/GenBank/DDBJ databases">
        <title>Comparative genomics in systemic dimorphic fungi from Ajellomycetaceae.</title>
        <authorList>
            <person name="Munoz J.F."/>
            <person name="Mcewen J.G."/>
            <person name="Clay O.K."/>
            <person name="Cuomo C.A."/>
        </authorList>
    </citation>
    <scope>NUCLEOTIDE SEQUENCE [LARGE SCALE GENOMIC DNA]</scope>
    <source>
        <strain evidence="9 10">UAMH7299</strain>
    </source>
</reference>
<sequence length="121" mass="13702">MTKSITACQANIAAQNRDKTLPVYKATGGKAPRKNLATKAVKKTLSTGRKKHCFRSRTVALYEIQCYQKFTELLIYKLLFQCVVYEIMAERSNTVNQIQASALEALQETTESYLVNLFESK</sequence>
<dbReference type="AlphaFoldDB" id="A0A2B7WEA2"/>
<evidence type="ECO:0000256" key="2">
    <source>
        <dbReference type="ARBA" id="ARBA00004286"/>
    </source>
</evidence>
<dbReference type="GO" id="GO:0000786">
    <property type="term" value="C:nucleosome"/>
    <property type="evidence" value="ECO:0007669"/>
    <property type="project" value="UniProtKB-KW"/>
</dbReference>
<dbReference type="Pfam" id="PF00125">
    <property type="entry name" value="Histone"/>
    <property type="match status" value="1"/>
</dbReference>
<dbReference type="STRING" id="1447883.A0A2B7WEA2"/>
<comment type="similarity">
    <text evidence="3">Belongs to the histone H3 family.</text>
</comment>
<dbReference type="OrthoDB" id="842664at2759"/>
<dbReference type="Proteomes" id="UP000224634">
    <property type="component" value="Unassembled WGS sequence"/>
</dbReference>
<dbReference type="InterPro" id="IPR000164">
    <property type="entry name" value="Histone_H3/CENP-A"/>
</dbReference>
<comment type="caution">
    <text evidence="9">The sequence shown here is derived from an EMBL/GenBank/DDBJ whole genome shotgun (WGS) entry which is preliminary data.</text>
</comment>
<keyword evidence="7" id="KW-0544">Nucleosome core</keyword>
<proteinExistence type="inferred from homology"/>
<keyword evidence="7" id="KW-0238">DNA-binding</keyword>
<keyword evidence="10" id="KW-1185">Reference proteome</keyword>
<dbReference type="InterPro" id="IPR009072">
    <property type="entry name" value="Histone-fold"/>
</dbReference>
<dbReference type="GO" id="GO:0030527">
    <property type="term" value="F:structural constituent of chromatin"/>
    <property type="evidence" value="ECO:0007669"/>
    <property type="project" value="InterPro"/>
</dbReference>
<evidence type="ECO:0000256" key="3">
    <source>
        <dbReference type="ARBA" id="ARBA00010343"/>
    </source>
</evidence>
<evidence type="ECO:0000256" key="7">
    <source>
        <dbReference type="ARBA" id="ARBA00023269"/>
    </source>
</evidence>
<dbReference type="GO" id="GO:0046982">
    <property type="term" value="F:protein heterodimerization activity"/>
    <property type="evidence" value="ECO:0007669"/>
    <property type="project" value="InterPro"/>
</dbReference>
<keyword evidence="6" id="KW-0158">Chromosome</keyword>
<evidence type="ECO:0000256" key="1">
    <source>
        <dbReference type="ARBA" id="ARBA00002001"/>
    </source>
</evidence>
<comment type="function">
    <text evidence="1">Core component of nucleosome. Nucleosomes wrap and compact DNA into chromatin, limiting DNA accessibility to the cellular machineries which require DNA as a template. Histones thereby play a central role in transcription regulation, DNA repair, DNA replication and chromosomal stability. DNA accessibility is regulated via a complex set of post-translational modifications of histones, also called histone code, and nucleosome remodeling.</text>
</comment>
<dbReference type="GO" id="GO:0003677">
    <property type="term" value="F:DNA binding"/>
    <property type="evidence" value="ECO:0007669"/>
    <property type="project" value="InterPro"/>
</dbReference>
<dbReference type="SUPFAM" id="SSF47113">
    <property type="entry name" value="Histone-fold"/>
    <property type="match status" value="1"/>
</dbReference>